<gene>
    <name evidence="7" type="primary">109543822</name>
    <name evidence="6" type="ORF">D910_10272</name>
    <name evidence="5" type="ORF">YQE_11558</name>
</gene>
<name>N6SVP2_DENPD</name>
<accession>N6SVP2</accession>
<dbReference type="HOGENOM" id="CLU_010194_9_0_1"/>
<evidence type="ECO:0000313" key="5">
    <source>
        <dbReference type="EMBL" id="ENN71824.1"/>
    </source>
</evidence>
<dbReference type="PANTHER" id="PTHR43963">
    <property type="entry name" value="CARBONYL REDUCTASE 1-RELATED"/>
    <property type="match status" value="1"/>
</dbReference>
<dbReference type="AlphaFoldDB" id="N6SVP2"/>
<dbReference type="PRINTS" id="PR00081">
    <property type="entry name" value="GDHRDH"/>
</dbReference>
<keyword evidence="3" id="KW-0560">Oxidoreductase</keyword>
<dbReference type="EnsemblMetazoa" id="XM_019913708.1">
    <property type="protein sequence ID" value="XP_019769267.1"/>
    <property type="gene ID" value="LOC109543822"/>
</dbReference>
<dbReference type="EMBL" id="KB632340">
    <property type="protein sequence ID" value="ERL92968.1"/>
    <property type="molecule type" value="Genomic_DNA"/>
</dbReference>
<feature type="non-terminal residue" evidence="5">
    <location>
        <position position="1"/>
    </location>
</feature>
<dbReference type="InterPro" id="IPR002347">
    <property type="entry name" value="SDR_fam"/>
</dbReference>
<evidence type="ECO:0000313" key="9">
    <source>
        <dbReference type="Proteomes" id="UP000030742"/>
    </source>
</evidence>
<dbReference type="KEGG" id="dpa:109543822"/>
<dbReference type="GO" id="GO:0004090">
    <property type="term" value="F:carbonyl reductase (NADPH) activity"/>
    <property type="evidence" value="ECO:0007669"/>
    <property type="project" value="TreeGrafter"/>
</dbReference>
<reference evidence="7" key="2">
    <citation type="submission" date="2024-08" db="UniProtKB">
        <authorList>
            <consortium name="EnsemblMetazoa"/>
        </authorList>
    </citation>
    <scope>IDENTIFICATION</scope>
</reference>
<reference evidence="8 9" key="1">
    <citation type="journal article" date="2013" name="Genome Biol.">
        <title>Draft genome of the mountain pine beetle, Dendroctonus ponderosae Hopkins, a major forest pest.</title>
        <authorList>
            <person name="Keeling C.I."/>
            <person name="Yuen M.M."/>
            <person name="Liao N.Y."/>
            <person name="Docking T.R."/>
            <person name="Chan S.K."/>
            <person name="Taylor G.A."/>
            <person name="Palmquist D.L."/>
            <person name="Jackman S.D."/>
            <person name="Nguyen A."/>
            <person name="Li M."/>
            <person name="Henderson H."/>
            <person name="Janes J.K."/>
            <person name="Zhao Y."/>
            <person name="Pandoh P."/>
            <person name="Moore R."/>
            <person name="Sperling F.A."/>
            <person name="Huber D.P."/>
            <person name="Birol I."/>
            <person name="Jones S.J."/>
            <person name="Bohlmann J."/>
        </authorList>
    </citation>
    <scope>NUCLEOTIDE SEQUENCE</scope>
</reference>
<protein>
    <recommendedName>
        <fullName evidence="10">Short-chain dehydrogenase</fullName>
    </recommendedName>
</protein>
<proteinExistence type="inferred from homology"/>
<comment type="similarity">
    <text evidence="1 4">Belongs to the short-chain dehydrogenases/reductases (SDR) family.</text>
</comment>
<keyword evidence="2" id="KW-0521">NADP</keyword>
<dbReference type="STRING" id="77166.N6SVP2"/>
<dbReference type="PRINTS" id="PR00080">
    <property type="entry name" value="SDRFAMILY"/>
</dbReference>
<evidence type="ECO:0000313" key="7">
    <source>
        <dbReference type="EnsemblMetazoa" id="XP_019769267.1"/>
    </source>
</evidence>
<sequence>MSTSRKVAVVTGSNKGIGLAIVKSLLEKFDGDVFLTARNSAKGKTAVEKLKALGFKPQFHQLDVVDQNSVDTFRDYIKHTYGGLDILVNNAGVYADKSLPLGDQAEQNVGVNYFGTLKVSEALLPLLRANARVVNLSSSAGRLKRIPSTDLQAEFKDPNLTIEKLNNMMKQYIKAAKENNHMAEGWGDNAYVVSKVGLSALTLIQQRLFDRESPKRNISANFVHPGAVITDMNQNGVLQVDDGAKSALFAVFQPNLKGKYVWYDCRIIDWDGPLPQ</sequence>
<dbReference type="SUPFAM" id="SSF51735">
    <property type="entry name" value="NAD(P)-binding Rossmann-fold domains"/>
    <property type="match status" value="1"/>
</dbReference>
<dbReference type="Proteomes" id="UP000019118">
    <property type="component" value="Unassembled WGS sequence"/>
</dbReference>
<dbReference type="Gene3D" id="3.40.50.720">
    <property type="entry name" value="NAD(P)-binding Rossmann-like Domain"/>
    <property type="match status" value="1"/>
</dbReference>
<dbReference type="Pfam" id="PF00106">
    <property type="entry name" value="adh_short"/>
    <property type="match status" value="1"/>
</dbReference>
<evidence type="ECO:0000313" key="6">
    <source>
        <dbReference type="EMBL" id="ERL92968.1"/>
    </source>
</evidence>
<keyword evidence="8" id="KW-1185">Reference proteome</keyword>
<evidence type="ECO:0000313" key="8">
    <source>
        <dbReference type="Proteomes" id="UP000019118"/>
    </source>
</evidence>
<dbReference type="PANTHER" id="PTHR43963:SF4">
    <property type="entry name" value="CARBONYL REDUCTASE (NADPH)"/>
    <property type="match status" value="1"/>
</dbReference>
<organism evidence="5">
    <name type="scientific">Dendroctonus ponderosae</name>
    <name type="common">Mountain pine beetle</name>
    <dbReference type="NCBI Taxonomy" id="77166"/>
    <lineage>
        <taxon>Eukaryota</taxon>
        <taxon>Metazoa</taxon>
        <taxon>Ecdysozoa</taxon>
        <taxon>Arthropoda</taxon>
        <taxon>Hexapoda</taxon>
        <taxon>Insecta</taxon>
        <taxon>Pterygota</taxon>
        <taxon>Neoptera</taxon>
        <taxon>Endopterygota</taxon>
        <taxon>Coleoptera</taxon>
        <taxon>Polyphaga</taxon>
        <taxon>Cucujiformia</taxon>
        <taxon>Curculionidae</taxon>
        <taxon>Scolytinae</taxon>
        <taxon>Dendroctonus</taxon>
    </lineage>
</organism>
<dbReference type="OMA" id="MAGDYGS"/>
<dbReference type="EMBL" id="KB741253">
    <property type="protein sequence ID" value="ENN71824.1"/>
    <property type="molecule type" value="Genomic_DNA"/>
</dbReference>
<evidence type="ECO:0000256" key="1">
    <source>
        <dbReference type="ARBA" id="ARBA00006484"/>
    </source>
</evidence>
<dbReference type="OrthoDB" id="7289984at2759"/>
<dbReference type="Proteomes" id="UP000030742">
    <property type="component" value="Unassembled WGS sequence"/>
</dbReference>
<evidence type="ECO:0008006" key="10">
    <source>
        <dbReference type="Google" id="ProtNLM"/>
    </source>
</evidence>
<evidence type="ECO:0000256" key="4">
    <source>
        <dbReference type="RuleBase" id="RU000363"/>
    </source>
</evidence>
<dbReference type="InterPro" id="IPR036291">
    <property type="entry name" value="NAD(P)-bd_dom_sf"/>
</dbReference>
<evidence type="ECO:0000256" key="2">
    <source>
        <dbReference type="ARBA" id="ARBA00022857"/>
    </source>
</evidence>
<evidence type="ECO:0000256" key="3">
    <source>
        <dbReference type="ARBA" id="ARBA00023002"/>
    </source>
</evidence>